<evidence type="ECO:0000256" key="31">
    <source>
        <dbReference type="ARBA" id="ARBA00048001"/>
    </source>
</evidence>
<keyword evidence="14" id="KW-0012">Acyltransferase</keyword>
<comment type="catalytic activity">
    <reaction evidence="31">
        <text>hexanoyl-CoA + acetyl-CoA = 3-oxooctanoyl-CoA + CoA</text>
        <dbReference type="Rhea" id="RHEA:31203"/>
        <dbReference type="ChEBI" id="CHEBI:57287"/>
        <dbReference type="ChEBI" id="CHEBI:57288"/>
        <dbReference type="ChEBI" id="CHEBI:62619"/>
        <dbReference type="ChEBI" id="CHEBI:62620"/>
    </reaction>
    <physiologicalReaction direction="right-to-left" evidence="31">
        <dbReference type="Rhea" id="RHEA:31205"/>
    </physiologicalReaction>
</comment>
<evidence type="ECO:0000256" key="17">
    <source>
        <dbReference type="ARBA" id="ARBA00024471"/>
    </source>
</evidence>
<organism evidence="43 44">
    <name type="scientific">Dufourea novaeangliae</name>
    <name type="common">Sweat bee</name>
    <dbReference type="NCBI Taxonomy" id="178035"/>
    <lineage>
        <taxon>Eukaryota</taxon>
        <taxon>Metazoa</taxon>
        <taxon>Ecdysozoa</taxon>
        <taxon>Arthropoda</taxon>
        <taxon>Hexapoda</taxon>
        <taxon>Insecta</taxon>
        <taxon>Pterygota</taxon>
        <taxon>Neoptera</taxon>
        <taxon>Endopterygota</taxon>
        <taxon>Hymenoptera</taxon>
        <taxon>Apocrita</taxon>
        <taxon>Aculeata</taxon>
        <taxon>Apoidea</taxon>
        <taxon>Anthophila</taxon>
        <taxon>Halictidae</taxon>
        <taxon>Rophitinae</taxon>
        <taxon>Dufourea</taxon>
    </lineage>
</organism>
<dbReference type="Pfam" id="PF02036">
    <property type="entry name" value="SCP2"/>
    <property type="match status" value="1"/>
</dbReference>
<evidence type="ECO:0000256" key="39">
    <source>
        <dbReference type="SAM" id="MobiDB-lite"/>
    </source>
</evidence>
<dbReference type="GO" id="GO:0006629">
    <property type="term" value="P:lipid metabolic process"/>
    <property type="evidence" value="ECO:0007669"/>
    <property type="project" value="UniProtKB-KW"/>
</dbReference>
<accession>A0A154NZ66</accession>
<dbReference type="GO" id="GO:0008289">
    <property type="term" value="F:lipid binding"/>
    <property type="evidence" value="ECO:0007669"/>
    <property type="project" value="UniProtKB-KW"/>
</dbReference>
<proteinExistence type="predicted"/>
<evidence type="ECO:0000256" key="38">
    <source>
        <dbReference type="ARBA" id="ARBA00049542"/>
    </source>
</evidence>
<evidence type="ECO:0000256" key="6">
    <source>
        <dbReference type="ARBA" id="ARBA00022448"/>
    </source>
</evidence>
<dbReference type="PANTHER" id="PTHR42870">
    <property type="entry name" value="ACETYL-COA C-ACETYLTRANSFERASE"/>
    <property type="match status" value="1"/>
</dbReference>
<evidence type="ECO:0000259" key="42">
    <source>
        <dbReference type="Pfam" id="PF22691"/>
    </source>
</evidence>
<comment type="catalytic activity">
    <reaction evidence="19">
        <text>3-oxo-(9Z-octadecenoyl)-CoA + CoA = (7Z)-hexadecenoyl-CoA + acetyl-CoA</text>
        <dbReference type="Rhea" id="RHEA:47400"/>
        <dbReference type="ChEBI" id="CHEBI:57287"/>
        <dbReference type="ChEBI" id="CHEBI:57288"/>
        <dbReference type="ChEBI" id="CHEBI:87695"/>
        <dbReference type="ChEBI" id="CHEBI:87698"/>
    </reaction>
    <physiologicalReaction direction="left-to-right" evidence="19">
        <dbReference type="Rhea" id="RHEA:47401"/>
    </physiologicalReaction>
</comment>
<dbReference type="InterPro" id="IPR036527">
    <property type="entry name" value="SCP2_sterol-bd_dom_sf"/>
</dbReference>
<comment type="catalytic activity">
    <reaction evidence="32">
        <text>decanoyl-CoA + acetyl-CoA = 3-oxododecanoyl-CoA + CoA</text>
        <dbReference type="Rhea" id="RHEA:31183"/>
        <dbReference type="ChEBI" id="CHEBI:57287"/>
        <dbReference type="ChEBI" id="CHEBI:57288"/>
        <dbReference type="ChEBI" id="CHEBI:61430"/>
        <dbReference type="ChEBI" id="CHEBI:62615"/>
    </reaction>
    <physiologicalReaction direction="right-to-left" evidence="32">
        <dbReference type="Rhea" id="RHEA:31185"/>
    </physiologicalReaction>
</comment>
<dbReference type="Gene3D" id="3.40.47.10">
    <property type="match status" value="1"/>
</dbReference>
<dbReference type="GO" id="GO:0005777">
    <property type="term" value="C:peroxisome"/>
    <property type="evidence" value="ECO:0007669"/>
    <property type="project" value="UniProtKB-SubCell"/>
</dbReference>
<evidence type="ECO:0000256" key="3">
    <source>
        <dbReference type="ARBA" id="ARBA00004496"/>
    </source>
</evidence>
<comment type="catalytic activity">
    <reaction evidence="37">
        <text>3-oxohexadecanedioyl-CoA + CoA = tetradecanedioyl-CoA + acetyl-CoA</text>
        <dbReference type="Rhea" id="RHEA:40343"/>
        <dbReference type="ChEBI" id="CHEBI:57287"/>
        <dbReference type="ChEBI" id="CHEBI:57288"/>
        <dbReference type="ChEBI" id="CHEBI:77081"/>
        <dbReference type="ChEBI" id="CHEBI:77084"/>
    </reaction>
    <physiologicalReaction direction="left-to-right" evidence="37">
        <dbReference type="Rhea" id="RHEA:40344"/>
    </physiologicalReaction>
</comment>
<keyword evidence="7" id="KW-0963">Cytoplasm</keyword>
<comment type="catalytic activity">
    <reaction evidence="18">
        <text>choloyl-CoA + propanoyl-CoA = 3alpha,7alpha,12alpha-trihydroxy-24-oxo-5beta-cholestan-26-oyl-CoA + CoA</text>
        <dbReference type="Rhea" id="RHEA:16865"/>
        <dbReference type="ChEBI" id="CHEBI:57287"/>
        <dbReference type="ChEBI" id="CHEBI:57373"/>
        <dbReference type="ChEBI" id="CHEBI:57392"/>
        <dbReference type="ChEBI" id="CHEBI:58507"/>
        <dbReference type="EC" id="2.3.1.176"/>
    </reaction>
    <physiologicalReaction direction="right-to-left" evidence="18">
        <dbReference type="Rhea" id="RHEA:16867"/>
    </physiologicalReaction>
</comment>
<keyword evidence="8" id="KW-0808">Transferase</keyword>
<gene>
    <name evidence="43" type="ORF">WN55_09680</name>
</gene>
<keyword evidence="9" id="KW-0445">Lipid transport</keyword>
<dbReference type="InterPro" id="IPR020613">
    <property type="entry name" value="Thiolase_CS"/>
</dbReference>
<evidence type="ECO:0000256" key="32">
    <source>
        <dbReference type="ARBA" id="ARBA00048004"/>
    </source>
</evidence>
<feature type="domain" description="Thiolase C-terminal" evidence="42">
    <location>
        <begin position="270"/>
        <end position="386"/>
    </location>
</feature>
<dbReference type="GO" id="GO:0005739">
    <property type="term" value="C:mitochondrion"/>
    <property type="evidence" value="ECO:0007669"/>
    <property type="project" value="UniProtKB-SubCell"/>
</dbReference>
<dbReference type="SUPFAM" id="SSF55718">
    <property type="entry name" value="SCP-like"/>
    <property type="match status" value="1"/>
</dbReference>
<comment type="subcellular location">
    <subcellularLocation>
        <location evidence="3">Cytoplasm</location>
    </subcellularLocation>
    <subcellularLocation>
        <location evidence="1">Mitochondrion</location>
    </subcellularLocation>
    <subcellularLocation>
        <location evidence="2">Peroxisome</location>
    </subcellularLocation>
</comment>
<dbReference type="Pfam" id="PF00108">
    <property type="entry name" value="Thiolase_N"/>
    <property type="match status" value="1"/>
</dbReference>
<evidence type="ECO:0000313" key="43">
    <source>
        <dbReference type="EMBL" id="KZC04881.1"/>
    </source>
</evidence>
<comment type="catalytic activity">
    <reaction evidence="33">
        <text>butanoyl-CoA + acetyl-CoA = 3-oxohexanoyl-CoA + CoA</text>
        <dbReference type="Rhea" id="RHEA:31111"/>
        <dbReference type="ChEBI" id="CHEBI:57287"/>
        <dbReference type="ChEBI" id="CHEBI:57288"/>
        <dbReference type="ChEBI" id="CHEBI:57371"/>
        <dbReference type="ChEBI" id="CHEBI:62418"/>
    </reaction>
    <physiologicalReaction direction="right-to-left" evidence="33">
        <dbReference type="Rhea" id="RHEA:31113"/>
    </physiologicalReaction>
</comment>
<sequence>MLKKMKVYVIGVGMTKFEKPGKRDDFDYPDMAKEAVTKALQDAQISYDSIKAACVGYVYGDSTCGQRALYEVGITGCPVYNVNNNCSTGSTALLMAKQIIESGNTDCALALGFEKMERGSLMSKFMDRTNPMDKHVEIMADIAGINESPVTAQLFGNAGLEHMKKYGTKPEHFGKIAYKNHLHSMNNPYSQFQDKYTLEQIMNSQKVFGPLTKLQCCPTSDGSAAVVLANEDFVRKHKLEFQAVEIVAMEMSTDLPSTFKEKSSIKLIGYDMTKNAAEKVFTQSPYKPTDVDVVELHDCFSTNELITYEALGLCAPGQGGKLVDAGDNTYGGKYVVNPSGGLISKGHPLGATGLAQCAELCWQLRGQAGKRQVAKAKLALQHNIGLGGAVVVALYKLGFPEQQQQQQQKQQKQQGATKPNLSGHPDPTGFKADALFKILEVAMQEDEDGLIEKVRGIYGFKVTSGPGGAEGFWIVDAKTGKGKVEYQGKDKPDVTITINDTDIVDFISGKLNPQKAFFQGKIKIQGNMGMAMKLIDLQKKAAKKIELLRARL</sequence>
<comment type="function">
    <text evidence="28">Mediates the transfer of all common phospholipids, cholesterol and gangliosides from the endoplasmic reticulum to the plasma membrane. May play a role in regulating steroidogenesis. Stimulates the microsomal conversion of 7-dehydrocholesterol to cholesterol. Also binds fatty acids and fatty acyl Coenzyme A (CoA) such as phytanoyl-CoA. Involved in the regulation phospholipid synthesis in endoplasmic reticulum enhancing the incorporation of exogenous fatty acid into glycerides. Seems to stimulate the rate-limiting step in phosphatidic acid formation mediated by GPAT3. Isoforms SCP2 and SCPx cooperate in peroxisomal oxidation of certain naturally occurring tetramethyl-branched fatty acyl-CoAs.</text>
</comment>
<evidence type="ECO:0000256" key="15">
    <source>
        <dbReference type="ARBA" id="ARBA00024058"/>
    </source>
</evidence>
<evidence type="ECO:0000256" key="14">
    <source>
        <dbReference type="ARBA" id="ARBA00023315"/>
    </source>
</evidence>
<evidence type="ECO:0000256" key="23">
    <source>
        <dbReference type="ARBA" id="ARBA00031275"/>
    </source>
</evidence>
<keyword evidence="10" id="KW-0443">Lipid metabolism</keyword>
<feature type="compositionally biased region" description="Low complexity" evidence="39">
    <location>
        <begin position="403"/>
        <end position="414"/>
    </location>
</feature>
<keyword evidence="12" id="KW-0496">Mitochondrion</keyword>
<evidence type="ECO:0000256" key="19">
    <source>
        <dbReference type="ARBA" id="ARBA00024514"/>
    </source>
</evidence>
<dbReference type="AlphaFoldDB" id="A0A154NZ66"/>
<reference evidence="43 44" key="1">
    <citation type="submission" date="2015-07" db="EMBL/GenBank/DDBJ databases">
        <title>The genome of Dufourea novaeangliae.</title>
        <authorList>
            <person name="Pan H."/>
            <person name="Kapheim K."/>
        </authorList>
    </citation>
    <scope>NUCLEOTIDE SEQUENCE [LARGE SCALE GENOMIC DNA]</scope>
    <source>
        <strain evidence="43">0120121106</strain>
        <tissue evidence="43">Whole body</tissue>
    </source>
</reference>
<keyword evidence="13" id="KW-0576">Peroxisome</keyword>
<evidence type="ECO:0000256" key="10">
    <source>
        <dbReference type="ARBA" id="ARBA00023098"/>
    </source>
</evidence>
<comment type="catalytic activity">
    <reaction evidence="38">
        <text>octanoyl-CoA + acetyl-CoA = 3-oxodecanoyl-CoA + CoA</text>
        <dbReference type="Rhea" id="RHEA:31087"/>
        <dbReference type="ChEBI" id="CHEBI:57287"/>
        <dbReference type="ChEBI" id="CHEBI:57288"/>
        <dbReference type="ChEBI" id="CHEBI:57386"/>
        <dbReference type="ChEBI" id="CHEBI:62548"/>
    </reaction>
    <physiologicalReaction direction="right-to-left" evidence="38">
        <dbReference type="Rhea" id="RHEA:31089"/>
    </physiologicalReaction>
</comment>
<comment type="catalytic activity">
    <reaction evidence="36">
        <text>dodecanoyl-CoA + acetyl-CoA = 3-oxotetradecanoyl-CoA + CoA</text>
        <dbReference type="Rhea" id="RHEA:31091"/>
        <dbReference type="ChEBI" id="CHEBI:57287"/>
        <dbReference type="ChEBI" id="CHEBI:57288"/>
        <dbReference type="ChEBI" id="CHEBI:57375"/>
        <dbReference type="ChEBI" id="CHEBI:62543"/>
    </reaction>
    <physiologicalReaction direction="right-to-left" evidence="36">
        <dbReference type="Rhea" id="RHEA:31093"/>
    </physiologicalReaction>
</comment>
<evidence type="ECO:0000256" key="13">
    <source>
        <dbReference type="ARBA" id="ARBA00023140"/>
    </source>
</evidence>
<evidence type="ECO:0000256" key="28">
    <source>
        <dbReference type="ARBA" id="ARBA00045738"/>
    </source>
</evidence>
<evidence type="ECO:0000256" key="16">
    <source>
        <dbReference type="ARBA" id="ARBA00024073"/>
    </source>
</evidence>
<keyword evidence="44" id="KW-1185">Reference proteome</keyword>
<dbReference type="Gene3D" id="3.30.1050.10">
    <property type="entry name" value="SCP2 sterol-binding domain"/>
    <property type="match status" value="1"/>
</dbReference>
<dbReference type="CDD" id="cd00829">
    <property type="entry name" value="SCP-x_thiolase"/>
    <property type="match status" value="1"/>
</dbReference>
<evidence type="ECO:0000256" key="7">
    <source>
        <dbReference type="ARBA" id="ARBA00022490"/>
    </source>
</evidence>
<evidence type="ECO:0000256" key="26">
    <source>
        <dbReference type="ARBA" id="ARBA00032316"/>
    </source>
</evidence>
<evidence type="ECO:0000256" key="8">
    <source>
        <dbReference type="ARBA" id="ARBA00022679"/>
    </source>
</evidence>
<feature type="domain" description="SCP2" evidence="41">
    <location>
        <begin position="444"/>
        <end position="538"/>
    </location>
</feature>
<evidence type="ECO:0000256" key="11">
    <source>
        <dbReference type="ARBA" id="ARBA00023121"/>
    </source>
</evidence>
<evidence type="ECO:0000256" key="22">
    <source>
        <dbReference type="ARBA" id="ARBA00030851"/>
    </source>
</evidence>
<evidence type="ECO:0000256" key="35">
    <source>
        <dbReference type="ARBA" id="ARBA00049268"/>
    </source>
</evidence>
<evidence type="ECO:0000259" key="40">
    <source>
        <dbReference type="Pfam" id="PF00108"/>
    </source>
</evidence>
<comment type="catalytic activity">
    <reaction evidence="35">
        <text>hexadecanoyl-CoA + acetyl-CoA = 3-oxooctadecanoyl-CoA + CoA</text>
        <dbReference type="Rhea" id="RHEA:35279"/>
        <dbReference type="ChEBI" id="CHEBI:57287"/>
        <dbReference type="ChEBI" id="CHEBI:57288"/>
        <dbReference type="ChEBI" id="CHEBI:57379"/>
        <dbReference type="ChEBI" id="CHEBI:71407"/>
    </reaction>
    <physiologicalReaction direction="right-to-left" evidence="35">
        <dbReference type="Rhea" id="RHEA:35281"/>
    </physiologicalReaction>
</comment>
<name>A0A154NZ66_DUFNO</name>
<comment type="function">
    <text evidence="29">Plays a crucial role in the peroxisomal oxidation of branched-chain fatty acids. Catalyzes the last step of the peroxisomal beta-oxidation of branched chain fatty acids and the side chain of the bile acid intermediates di- and trihydroxycoprostanic acids (DHCA and THCA). Also active with medium and long straight chain 3-oxoacyl-CoAs. Stimulates the microsomal conversion of 7-dehydrocholesterol to cholesterol and transfers phosphatidylcholine and 7-dehydrocholesterol between membrances, in vitro. Isoforms SCP2 and SCPx cooperate in peroxisomal oxidation of certain naturally occurring tetramethyl-branched fatty acyl-CoAs.</text>
</comment>
<dbReference type="EMBL" id="KQ434783">
    <property type="protein sequence ID" value="KZC04881.1"/>
    <property type="molecule type" value="Genomic_DNA"/>
</dbReference>
<dbReference type="GO" id="GO:0003988">
    <property type="term" value="F:acetyl-CoA C-acyltransferase activity"/>
    <property type="evidence" value="ECO:0007669"/>
    <property type="project" value="UniProtKB-EC"/>
</dbReference>
<feature type="region of interest" description="Disordered" evidence="39">
    <location>
        <begin position="403"/>
        <end position="427"/>
    </location>
</feature>
<evidence type="ECO:0000256" key="25">
    <source>
        <dbReference type="ARBA" id="ARBA00032093"/>
    </source>
</evidence>
<evidence type="ECO:0000256" key="34">
    <source>
        <dbReference type="ARBA" id="ARBA00049178"/>
    </source>
</evidence>
<keyword evidence="11" id="KW-0446">Lipid-binding</keyword>
<evidence type="ECO:0000256" key="33">
    <source>
        <dbReference type="ARBA" id="ARBA00048553"/>
    </source>
</evidence>
<dbReference type="PROSITE" id="PS00098">
    <property type="entry name" value="THIOLASE_1"/>
    <property type="match status" value="1"/>
</dbReference>
<feature type="domain" description="Thiolase N-terminal" evidence="40">
    <location>
        <begin position="7"/>
        <end position="232"/>
    </location>
</feature>
<evidence type="ECO:0000313" key="44">
    <source>
        <dbReference type="Proteomes" id="UP000076502"/>
    </source>
</evidence>
<comment type="catalytic activity">
    <reaction evidence="30">
        <text>tetradecanoyl-CoA + acetyl-CoA = 3-oxohexadecanoyl-CoA + CoA</text>
        <dbReference type="Rhea" id="RHEA:18161"/>
        <dbReference type="ChEBI" id="CHEBI:57287"/>
        <dbReference type="ChEBI" id="CHEBI:57288"/>
        <dbReference type="ChEBI" id="CHEBI:57349"/>
        <dbReference type="ChEBI" id="CHEBI:57385"/>
        <dbReference type="EC" id="2.3.1.155"/>
    </reaction>
    <physiologicalReaction direction="right-to-left" evidence="30">
        <dbReference type="Rhea" id="RHEA:18163"/>
    </physiologicalReaction>
</comment>
<comment type="catalytic activity">
    <reaction evidence="20">
        <text>7-dehydrocholesterol(in) = 7-dehydrocholesterol(out)</text>
        <dbReference type="Rhea" id="RHEA:62960"/>
        <dbReference type="ChEBI" id="CHEBI:17759"/>
    </reaction>
</comment>
<dbReference type="GO" id="GO:0006869">
    <property type="term" value="P:lipid transport"/>
    <property type="evidence" value="ECO:0007669"/>
    <property type="project" value="UniProtKB-KW"/>
</dbReference>
<dbReference type="InterPro" id="IPR020616">
    <property type="entry name" value="Thiolase_N"/>
</dbReference>
<dbReference type="FunFam" id="3.40.47.10:FF:000016">
    <property type="entry name" value="Non-specific lipid-transfer protein"/>
    <property type="match status" value="1"/>
</dbReference>
<dbReference type="InterPro" id="IPR055140">
    <property type="entry name" value="Thiolase_C_2"/>
</dbReference>
<dbReference type="EC" id="2.3.1.16" evidence="16"/>
<evidence type="ECO:0000256" key="4">
    <source>
        <dbReference type="ARBA" id="ARBA00012352"/>
    </source>
</evidence>
<evidence type="ECO:0000256" key="2">
    <source>
        <dbReference type="ARBA" id="ARBA00004275"/>
    </source>
</evidence>
<evidence type="ECO:0000256" key="5">
    <source>
        <dbReference type="ARBA" id="ARBA00014545"/>
    </source>
</evidence>
<dbReference type="NCBIfam" id="NF006102">
    <property type="entry name" value="PRK08256.1"/>
    <property type="match status" value="1"/>
</dbReference>
<evidence type="ECO:0000256" key="27">
    <source>
        <dbReference type="ARBA" id="ARBA00033178"/>
    </source>
</evidence>
<evidence type="ECO:0000256" key="37">
    <source>
        <dbReference type="ARBA" id="ARBA00049306"/>
    </source>
</evidence>
<comment type="catalytic activity">
    <reaction evidence="17">
        <text>propanoyl-CoA + tetradecanoyl-CoA = 3-oxo-2-methylhexadecanoyl-CoA + CoA</text>
        <dbReference type="Rhea" id="RHEA:46344"/>
        <dbReference type="ChEBI" id="CHEBI:57287"/>
        <dbReference type="ChEBI" id="CHEBI:57385"/>
        <dbReference type="ChEBI" id="CHEBI:57392"/>
        <dbReference type="ChEBI" id="CHEBI:86042"/>
    </reaction>
    <physiologicalReaction direction="right-to-left" evidence="17">
        <dbReference type="Rhea" id="RHEA:46346"/>
    </physiologicalReaction>
</comment>
<dbReference type="EC" id="2.3.1.155" evidence="15"/>
<evidence type="ECO:0000256" key="1">
    <source>
        <dbReference type="ARBA" id="ARBA00004173"/>
    </source>
</evidence>
<evidence type="ECO:0000256" key="29">
    <source>
        <dbReference type="ARBA" id="ARBA00045994"/>
    </source>
</evidence>
<evidence type="ECO:0000259" key="41">
    <source>
        <dbReference type="Pfam" id="PF02036"/>
    </source>
</evidence>
<evidence type="ECO:0000256" key="12">
    <source>
        <dbReference type="ARBA" id="ARBA00023128"/>
    </source>
</evidence>
<evidence type="ECO:0000256" key="9">
    <source>
        <dbReference type="ARBA" id="ARBA00023055"/>
    </source>
</evidence>
<dbReference type="GO" id="GO:0050633">
    <property type="term" value="F:acetyl-CoA C-myristoyltransferase activity"/>
    <property type="evidence" value="ECO:0007669"/>
    <property type="project" value="UniProtKB-EC"/>
</dbReference>
<dbReference type="Pfam" id="PF22691">
    <property type="entry name" value="Thiolase_C_1"/>
    <property type="match status" value="1"/>
</dbReference>
<dbReference type="EC" id="2.3.1.176" evidence="4"/>
<dbReference type="OMA" id="PSLYAMM"/>
<dbReference type="PROSITE" id="PS00737">
    <property type="entry name" value="THIOLASE_2"/>
    <property type="match status" value="1"/>
</dbReference>
<evidence type="ECO:0000256" key="21">
    <source>
        <dbReference type="ARBA" id="ARBA00030531"/>
    </source>
</evidence>
<dbReference type="Proteomes" id="UP000076502">
    <property type="component" value="Unassembled WGS sequence"/>
</dbReference>
<dbReference type="STRING" id="178035.A0A154NZ66"/>
<dbReference type="OrthoDB" id="542135at2759"/>
<dbReference type="InterPro" id="IPR003033">
    <property type="entry name" value="SCP2_sterol-bd_dom"/>
</dbReference>
<evidence type="ECO:0000256" key="30">
    <source>
        <dbReference type="ARBA" id="ARBA00047485"/>
    </source>
</evidence>
<evidence type="ECO:0000256" key="18">
    <source>
        <dbReference type="ARBA" id="ARBA00024509"/>
    </source>
</evidence>
<dbReference type="InterPro" id="IPR020615">
    <property type="entry name" value="Thiolase_acyl_enz_int_AS"/>
</dbReference>
<dbReference type="InterPro" id="IPR016039">
    <property type="entry name" value="Thiolase-like"/>
</dbReference>
<protein>
    <recommendedName>
        <fullName evidence="5">Sterol carrier protein 2</fullName>
        <ecNumber evidence="15">2.3.1.155</ecNumber>
        <ecNumber evidence="16">2.3.1.16</ecNumber>
        <ecNumber evidence="4">2.3.1.176</ecNumber>
    </recommendedName>
    <alternativeName>
        <fullName evidence="25">Acetyl-CoA C-myristoyltransferase</fullName>
    </alternativeName>
    <alternativeName>
        <fullName evidence="22">Non-specific lipid-transfer protein</fullName>
    </alternativeName>
    <alternativeName>
        <fullName evidence="26">Propanoyl-CoA C-acyltransferase</fullName>
    </alternativeName>
    <alternativeName>
        <fullName evidence="21">SCP-2/3-oxoacyl-CoA thiolase</fullName>
    </alternativeName>
    <alternativeName>
        <fullName evidence="23">SCP-2/thiolase</fullName>
    </alternativeName>
    <alternativeName>
        <fullName evidence="24">SCP-chi</fullName>
    </alternativeName>
    <alternativeName>
        <fullName evidence="27">Sterol carrier protein X</fullName>
    </alternativeName>
</protein>
<keyword evidence="6" id="KW-0813">Transport</keyword>
<evidence type="ECO:0000256" key="36">
    <source>
        <dbReference type="ARBA" id="ARBA00049270"/>
    </source>
</evidence>
<dbReference type="SUPFAM" id="SSF53901">
    <property type="entry name" value="Thiolase-like"/>
    <property type="match status" value="2"/>
</dbReference>
<comment type="catalytic activity">
    <reaction evidence="34">
        <text>an acyl-CoA + acetyl-CoA = a 3-oxoacyl-CoA + CoA</text>
        <dbReference type="Rhea" id="RHEA:21564"/>
        <dbReference type="ChEBI" id="CHEBI:57287"/>
        <dbReference type="ChEBI" id="CHEBI:57288"/>
        <dbReference type="ChEBI" id="CHEBI:58342"/>
        <dbReference type="ChEBI" id="CHEBI:90726"/>
        <dbReference type="EC" id="2.3.1.16"/>
    </reaction>
    <physiologicalReaction direction="right-to-left" evidence="34">
        <dbReference type="Rhea" id="RHEA:21566"/>
    </physiologicalReaction>
</comment>
<dbReference type="PANTHER" id="PTHR42870:SF1">
    <property type="entry name" value="NON-SPECIFIC LIPID-TRANSFER PROTEIN-LIKE 2"/>
    <property type="match status" value="1"/>
</dbReference>
<evidence type="ECO:0000256" key="20">
    <source>
        <dbReference type="ARBA" id="ARBA00029287"/>
    </source>
</evidence>
<dbReference type="FunFam" id="3.30.1050.10:FF:000001">
    <property type="entry name" value="Putative Non-specific lipid-transfer protein"/>
    <property type="match status" value="1"/>
</dbReference>
<evidence type="ECO:0000256" key="24">
    <source>
        <dbReference type="ARBA" id="ARBA00031346"/>
    </source>
</evidence>